<dbReference type="HOGENOM" id="CLU_3171744_0_0_10"/>
<comment type="caution">
    <text evidence="1">The sequence shown here is derived from an EMBL/GenBank/DDBJ whole genome shotgun (WGS) entry which is preliminary data.</text>
</comment>
<keyword evidence="2" id="KW-1185">Reference proteome</keyword>
<organism evidence="1 2">
    <name type="scientific">Segatella salivae DSM 15606</name>
    <dbReference type="NCBI Taxonomy" id="888832"/>
    <lineage>
        <taxon>Bacteria</taxon>
        <taxon>Pseudomonadati</taxon>
        <taxon>Bacteroidota</taxon>
        <taxon>Bacteroidia</taxon>
        <taxon>Bacteroidales</taxon>
        <taxon>Prevotellaceae</taxon>
        <taxon>Segatella</taxon>
    </lineage>
</organism>
<gene>
    <name evidence="1" type="ORF">HMPREF9420_1261</name>
</gene>
<protein>
    <submittedName>
        <fullName evidence="1">Uncharacterized protein</fullName>
    </submittedName>
</protein>
<evidence type="ECO:0000313" key="2">
    <source>
        <dbReference type="Proteomes" id="UP000003874"/>
    </source>
</evidence>
<evidence type="ECO:0000313" key="1">
    <source>
        <dbReference type="EMBL" id="EFV04630.1"/>
    </source>
</evidence>
<dbReference type="EMBL" id="AEQO01000115">
    <property type="protein sequence ID" value="EFV04630.1"/>
    <property type="molecule type" value="Genomic_DNA"/>
</dbReference>
<dbReference type="AlphaFoldDB" id="E6MP43"/>
<sequence>MADHFQASHPIFRIKSSANLSLLQALGVPNIRFNNVHLGCFIVVFSA</sequence>
<name>E6MP43_9BACT</name>
<dbReference type="Proteomes" id="UP000003874">
    <property type="component" value="Unassembled WGS sequence"/>
</dbReference>
<reference evidence="1 2" key="1">
    <citation type="submission" date="2010-12" db="EMBL/GenBank/DDBJ databases">
        <authorList>
            <person name="Muzny D."/>
            <person name="Qin X."/>
            <person name="Deng J."/>
            <person name="Jiang H."/>
            <person name="Liu Y."/>
            <person name="Qu J."/>
            <person name="Song X.-Z."/>
            <person name="Zhang L."/>
            <person name="Thornton R."/>
            <person name="Coyle M."/>
            <person name="Francisco L."/>
            <person name="Jackson L."/>
            <person name="Javaid M."/>
            <person name="Korchina V."/>
            <person name="Kovar C."/>
            <person name="Mata R."/>
            <person name="Mathew T."/>
            <person name="Ngo R."/>
            <person name="Nguyen L."/>
            <person name="Nguyen N."/>
            <person name="Okwuonu G."/>
            <person name="Ongeri F."/>
            <person name="Pham C."/>
            <person name="Simmons D."/>
            <person name="Wilczek-Boney K."/>
            <person name="Hale W."/>
            <person name="Jakkamsetti A."/>
            <person name="Pham P."/>
            <person name="Ruth R."/>
            <person name="San Lucas F."/>
            <person name="Warren J."/>
            <person name="Zhang J."/>
            <person name="Zhao Z."/>
            <person name="Zhou C."/>
            <person name="Zhu D."/>
            <person name="Lee S."/>
            <person name="Bess C."/>
            <person name="Blankenburg K."/>
            <person name="Forbes L."/>
            <person name="Fu Q."/>
            <person name="Gubbala S."/>
            <person name="Hirani K."/>
            <person name="Jayaseelan J.C."/>
            <person name="Lara F."/>
            <person name="Munidasa M."/>
            <person name="Palculict T."/>
            <person name="Patil S."/>
            <person name="Pu L.-L."/>
            <person name="Saada N."/>
            <person name="Tang L."/>
            <person name="Weissenberger G."/>
            <person name="Zhu Y."/>
            <person name="Hemphill L."/>
            <person name="Shang Y."/>
            <person name="Youmans B."/>
            <person name="Ayvaz T."/>
            <person name="Ross M."/>
            <person name="Santibanez J."/>
            <person name="Aqrawi P."/>
            <person name="Gross S."/>
            <person name="Joshi V."/>
            <person name="Fowler G."/>
            <person name="Nazareth L."/>
            <person name="Reid J."/>
            <person name="Worley K."/>
            <person name="Petrosino J."/>
            <person name="Highlander S."/>
            <person name="Gibbs R."/>
        </authorList>
    </citation>
    <scope>NUCLEOTIDE SEQUENCE [LARGE SCALE GENOMIC DNA]</scope>
    <source>
        <strain evidence="1 2">DSM 15606</strain>
    </source>
</reference>
<proteinExistence type="predicted"/>
<accession>E6MP43</accession>